<evidence type="ECO:0000256" key="1">
    <source>
        <dbReference type="ARBA" id="ARBA00022801"/>
    </source>
</evidence>
<reference evidence="3 4" key="1">
    <citation type="submission" date="2018-08" db="EMBL/GenBank/DDBJ databases">
        <title>A genome reference for cultivated species of the human gut microbiota.</title>
        <authorList>
            <person name="Zou Y."/>
            <person name="Xue W."/>
            <person name="Luo G."/>
        </authorList>
    </citation>
    <scope>NUCLEOTIDE SEQUENCE [LARGE SCALE GENOMIC DNA]</scope>
    <source>
        <strain evidence="3 4">AF24-29</strain>
    </source>
</reference>
<keyword evidence="1 3" id="KW-0378">Hydrolase</keyword>
<keyword evidence="4" id="KW-1185">Reference proteome</keyword>
<protein>
    <submittedName>
        <fullName evidence="3">Carbon-nitrogen hydrolase family protein</fullName>
    </submittedName>
</protein>
<dbReference type="CDD" id="cd07197">
    <property type="entry name" value="nitrilase"/>
    <property type="match status" value="1"/>
</dbReference>
<dbReference type="AlphaFoldDB" id="A0A412FH05"/>
<dbReference type="Gene3D" id="3.60.110.10">
    <property type="entry name" value="Carbon-nitrogen hydrolase"/>
    <property type="match status" value="1"/>
</dbReference>
<dbReference type="InterPro" id="IPR050345">
    <property type="entry name" value="Aliph_Amidase/BUP"/>
</dbReference>
<proteinExistence type="predicted"/>
<dbReference type="RefSeq" id="WP_117896232.1">
    <property type="nucleotide sequence ID" value="NZ_CABJCV010000032.1"/>
</dbReference>
<dbReference type="PANTHER" id="PTHR43674:SF2">
    <property type="entry name" value="BETA-UREIDOPROPIONASE"/>
    <property type="match status" value="1"/>
</dbReference>
<evidence type="ECO:0000313" key="3">
    <source>
        <dbReference type="EMBL" id="RGR67399.1"/>
    </source>
</evidence>
<dbReference type="EMBL" id="QRUP01000032">
    <property type="protein sequence ID" value="RGR67399.1"/>
    <property type="molecule type" value="Genomic_DNA"/>
</dbReference>
<dbReference type="GeneID" id="83017071"/>
<gene>
    <name evidence="3" type="ORF">DWY25_16880</name>
</gene>
<accession>A0A412FH05</accession>
<dbReference type="InterPro" id="IPR003010">
    <property type="entry name" value="C-N_Hydrolase"/>
</dbReference>
<dbReference type="SUPFAM" id="SSF56317">
    <property type="entry name" value="Carbon-nitrogen hydrolase"/>
    <property type="match status" value="1"/>
</dbReference>
<dbReference type="PROSITE" id="PS50263">
    <property type="entry name" value="CN_HYDROLASE"/>
    <property type="match status" value="1"/>
</dbReference>
<comment type="caution">
    <text evidence="3">The sequence shown here is derived from an EMBL/GenBank/DDBJ whole genome shotgun (WGS) entry which is preliminary data.</text>
</comment>
<dbReference type="InterPro" id="IPR036526">
    <property type="entry name" value="C-N_Hydrolase_sf"/>
</dbReference>
<dbReference type="Pfam" id="PF00795">
    <property type="entry name" value="CN_hydrolase"/>
    <property type="match status" value="1"/>
</dbReference>
<evidence type="ECO:0000313" key="4">
    <source>
        <dbReference type="Proteomes" id="UP000284178"/>
    </source>
</evidence>
<dbReference type="PANTHER" id="PTHR43674">
    <property type="entry name" value="NITRILASE C965.09-RELATED"/>
    <property type="match status" value="1"/>
</dbReference>
<sequence length="245" mass="27173">MKITLAAALSVNGNLSQNLNKIEAVLRAHPDQDFVLFGEAFLQGFNSLTFDPDHDRQWAVGHSDAPISWLRDLARTVHSGIGVGYFRFHQGKWTSNYLIISNQGEILLDYARMSPGWKIHDADPQLYAEGTQSGIFRYHGKQIGVLLCGDGWTDEVVSAMISRQPDLVFWPVYVCFPLTEWKQEQAGAYALQAGSFAKRVVLVNNLDTPGVEEPALGGAFDIQNGQIQALLPWAQEGCLTLEIPE</sequence>
<dbReference type="Proteomes" id="UP000284178">
    <property type="component" value="Unassembled WGS sequence"/>
</dbReference>
<evidence type="ECO:0000259" key="2">
    <source>
        <dbReference type="PROSITE" id="PS50263"/>
    </source>
</evidence>
<organism evidence="3 4">
    <name type="scientific">Holdemania filiformis</name>
    <dbReference type="NCBI Taxonomy" id="61171"/>
    <lineage>
        <taxon>Bacteria</taxon>
        <taxon>Bacillati</taxon>
        <taxon>Bacillota</taxon>
        <taxon>Erysipelotrichia</taxon>
        <taxon>Erysipelotrichales</taxon>
        <taxon>Erysipelotrichaceae</taxon>
        <taxon>Holdemania</taxon>
    </lineage>
</organism>
<name>A0A412FH05_9FIRM</name>
<dbReference type="GO" id="GO:0016811">
    <property type="term" value="F:hydrolase activity, acting on carbon-nitrogen (but not peptide) bonds, in linear amides"/>
    <property type="evidence" value="ECO:0007669"/>
    <property type="project" value="TreeGrafter"/>
</dbReference>
<feature type="domain" description="CN hydrolase" evidence="2">
    <location>
        <begin position="1"/>
        <end position="245"/>
    </location>
</feature>